<accession>A0A6J4P1F5</accession>
<gene>
    <name evidence="4" type="ORF">AVDCRST_MAG15-854</name>
</gene>
<dbReference type="InterPro" id="IPR000086">
    <property type="entry name" value="NUDIX_hydrolase_dom"/>
</dbReference>
<evidence type="ECO:0000259" key="3">
    <source>
        <dbReference type="PROSITE" id="PS51462"/>
    </source>
</evidence>
<evidence type="ECO:0000313" key="4">
    <source>
        <dbReference type="EMBL" id="CAA9398269.1"/>
    </source>
</evidence>
<dbReference type="PANTHER" id="PTHR43046">
    <property type="entry name" value="GDP-MANNOSE MANNOSYL HYDROLASE"/>
    <property type="match status" value="1"/>
</dbReference>
<dbReference type="EMBL" id="CADCUU010000118">
    <property type="protein sequence ID" value="CAA9398269.1"/>
    <property type="molecule type" value="Genomic_DNA"/>
</dbReference>
<dbReference type="AlphaFoldDB" id="A0A6J4P1F5"/>
<dbReference type="Gene3D" id="3.90.79.10">
    <property type="entry name" value="Nucleoside Triphosphate Pyrophosphohydrolase"/>
    <property type="match status" value="1"/>
</dbReference>
<name>A0A6J4P1F5_9RHOB</name>
<comment type="cofactor">
    <cofactor evidence="1">
        <name>Mg(2+)</name>
        <dbReference type="ChEBI" id="CHEBI:18420"/>
    </cofactor>
</comment>
<evidence type="ECO:0000256" key="1">
    <source>
        <dbReference type="ARBA" id="ARBA00001946"/>
    </source>
</evidence>
<organism evidence="4">
    <name type="scientific">uncultured Rubellimicrobium sp</name>
    <dbReference type="NCBI Taxonomy" id="543078"/>
    <lineage>
        <taxon>Bacteria</taxon>
        <taxon>Pseudomonadati</taxon>
        <taxon>Pseudomonadota</taxon>
        <taxon>Alphaproteobacteria</taxon>
        <taxon>Rhodobacterales</taxon>
        <taxon>Roseobacteraceae</taxon>
        <taxon>Rubellimicrobium</taxon>
        <taxon>environmental samples</taxon>
    </lineage>
</organism>
<dbReference type="InterPro" id="IPR015797">
    <property type="entry name" value="NUDIX_hydrolase-like_dom_sf"/>
</dbReference>
<reference evidence="4" key="1">
    <citation type="submission" date="2020-02" db="EMBL/GenBank/DDBJ databases">
        <authorList>
            <person name="Meier V. D."/>
        </authorList>
    </citation>
    <scope>NUCLEOTIDE SEQUENCE</scope>
    <source>
        <strain evidence="4">AVDCRST_MAG15</strain>
    </source>
</reference>
<sequence length="161" mass="17612">MSDDTALGYRPCVGLIVTKGDGRVFAGRRNDLTPDDPAAWQLPQGGIDEDEGIVAAGLRELEEETGIPASLVQVEAVAAAPVAYDIPEAARPAHWRGRWRGQAITWVRLRYLGTDGDVGVATAHPEFADWRWDDPARLAAHIVPFKREAYRAALDLLTERA</sequence>
<evidence type="ECO:0000256" key="2">
    <source>
        <dbReference type="ARBA" id="ARBA00022801"/>
    </source>
</evidence>
<keyword evidence="2" id="KW-0378">Hydrolase</keyword>
<dbReference type="SUPFAM" id="SSF55811">
    <property type="entry name" value="Nudix"/>
    <property type="match status" value="1"/>
</dbReference>
<feature type="domain" description="Nudix hydrolase" evidence="3">
    <location>
        <begin position="8"/>
        <end position="155"/>
    </location>
</feature>
<dbReference type="NCBIfam" id="NF001938">
    <property type="entry name" value="PRK00714.1-5"/>
    <property type="match status" value="1"/>
</dbReference>
<dbReference type="Pfam" id="PF00293">
    <property type="entry name" value="NUDIX"/>
    <property type="match status" value="1"/>
</dbReference>
<protein>
    <recommendedName>
        <fullName evidence="3">Nudix hydrolase domain-containing protein</fullName>
    </recommendedName>
</protein>
<dbReference type="PANTHER" id="PTHR43046:SF14">
    <property type="entry name" value="MUTT_NUDIX FAMILY PROTEIN"/>
    <property type="match status" value="1"/>
</dbReference>
<dbReference type="GO" id="GO:0016787">
    <property type="term" value="F:hydrolase activity"/>
    <property type="evidence" value="ECO:0007669"/>
    <property type="project" value="UniProtKB-KW"/>
</dbReference>
<proteinExistence type="predicted"/>
<dbReference type="PROSITE" id="PS51462">
    <property type="entry name" value="NUDIX"/>
    <property type="match status" value="1"/>
</dbReference>